<dbReference type="InterPro" id="IPR037401">
    <property type="entry name" value="SnoaL-like"/>
</dbReference>
<proteinExistence type="predicted"/>
<feature type="domain" description="SnoaL-like" evidence="1">
    <location>
        <begin position="9"/>
        <end position="138"/>
    </location>
</feature>
<dbReference type="Gene3D" id="3.10.450.50">
    <property type="match status" value="1"/>
</dbReference>
<accession>A0ABW7FIC5</accession>
<evidence type="ECO:0000259" key="1">
    <source>
        <dbReference type="Pfam" id="PF13577"/>
    </source>
</evidence>
<evidence type="ECO:0000313" key="2">
    <source>
        <dbReference type="EMBL" id="MFG6441094.1"/>
    </source>
</evidence>
<keyword evidence="3" id="KW-1185">Reference proteome</keyword>
<dbReference type="SUPFAM" id="SSF54427">
    <property type="entry name" value="NTF2-like"/>
    <property type="match status" value="1"/>
</dbReference>
<gene>
    <name evidence="2" type="ORF">ACG0Z3_10425</name>
</gene>
<organism evidence="2 3">
    <name type="scientific">Pelomonas margarita</name>
    <dbReference type="NCBI Taxonomy" id="3299031"/>
    <lineage>
        <taxon>Bacteria</taxon>
        <taxon>Pseudomonadati</taxon>
        <taxon>Pseudomonadota</taxon>
        <taxon>Betaproteobacteria</taxon>
        <taxon>Burkholderiales</taxon>
        <taxon>Sphaerotilaceae</taxon>
        <taxon>Roseateles</taxon>
    </lineage>
</organism>
<dbReference type="Pfam" id="PF13577">
    <property type="entry name" value="SnoaL_4"/>
    <property type="match status" value="1"/>
</dbReference>
<sequence length="146" mass="15727">MLIDEITLLSAEAGCRRIVLLSAHCIDAGDHAGLAALFTPDGALHRPSGEPAQGRGAITAAYQARPPERLTRHLVVSTLVEVTAPDQASAVSRVLLWVGDDRDAPGPQGRPRRGAPLLGKFADRLRRQPDGSWLIERREASFELHG</sequence>
<reference evidence="2 3" key="1">
    <citation type="submission" date="2024-08" db="EMBL/GenBank/DDBJ databases">
        <authorList>
            <person name="Lu H."/>
        </authorList>
    </citation>
    <scope>NUCLEOTIDE SEQUENCE [LARGE SCALE GENOMIC DNA]</scope>
    <source>
        <strain evidence="2 3">LKC17W</strain>
    </source>
</reference>
<dbReference type="CDD" id="cd00531">
    <property type="entry name" value="NTF2_like"/>
    <property type="match status" value="1"/>
</dbReference>
<evidence type="ECO:0000313" key="3">
    <source>
        <dbReference type="Proteomes" id="UP001606301"/>
    </source>
</evidence>
<name>A0ABW7FIC5_9BURK</name>
<comment type="caution">
    <text evidence="2">The sequence shown here is derived from an EMBL/GenBank/DDBJ whole genome shotgun (WGS) entry which is preliminary data.</text>
</comment>
<dbReference type="RefSeq" id="WP_394397419.1">
    <property type="nucleotide sequence ID" value="NZ_JBIGHW010000004.1"/>
</dbReference>
<dbReference type="EMBL" id="JBIGHW010000004">
    <property type="protein sequence ID" value="MFG6441094.1"/>
    <property type="molecule type" value="Genomic_DNA"/>
</dbReference>
<dbReference type="Proteomes" id="UP001606301">
    <property type="component" value="Unassembled WGS sequence"/>
</dbReference>
<dbReference type="InterPro" id="IPR032710">
    <property type="entry name" value="NTF2-like_dom_sf"/>
</dbReference>
<protein>
    <submittedName>
        <fullName evidence="2">Nuclear transport factor 2 family protein</fullName>
    </submittedName>
</protein>